<dbReference type="InterPro" id="IPR050138">
    <property type="entry name" value="DHOase/Allantoinase_Hydrolase"/>
</dbReference>
<dbReference type="PROSITE" id="PS00483">
    <property type="entry name" value="DIHYDROOROTASE_2"/>
    <property type="match status" value="1"/>
</dbReference>
<evidence type="ECO:0000313" key="5">
    <source>
        <dbReference type="EMBL" id="ABS55366.1"/>
    </source>
</evidence>
<evidence type="ECO:0000256" key="1">
    <source>
        <dbReference type="ARBA" id="ARBA00001947"/>
    </source>
</evidence>
<proteinExistence type="predicted"/>
<dbReference type="SUPFAM" id="SSF51338">
    <property type="entry name" value="Composite domain of metallo-dependent hydrolases"/>
    <property type="match status" value="1"/>
</dbReference>
<evidence type="ECO:0000256" key="3">
    <source>
        <dbReference type="ARBA" id="ARBA00022801"/>
    </source>
</evidence>
<feature type="domain" description="Amidohydrolase-related" evidence="4">
    <location>
        <begin position="49"/>
        <end position="359"/>
    </location>
</feature>
<dbReference type="Pfam" id="PF01979">
    <property type="entry name" value="Amidohydro_1"/>
    <property type="match status" value="1"/>
</dbReference>
<dbReference type="eggNOG" id="arCOG00689">
    <property type="taxonomic scope" value="Archaea"/>
</dbReference>
<sequence length="421" mass="44761">MESAPGLVLVNVQLPDGRRTDITIRNGRVVHAGAGVAAGDKKIDCTSLFVLPAAVDIHVHMRGGSQSAKEDWETGSRSALAGGVTVVVDQPNTIPPLTSPELFLNRVRDAQAHSSCSFAVNSGITPGTPIEAMWMAGAMAFGEIFFAPSSYGEAVDKAVFSRALNRIQALGGLATVHAEGITPGEDTGLAAHDALRSGVQEKEAVIAVRECNTCGCRLHFCHMSTAGSIDAAQGSVEVTPHHLFLSREMTGDADCRFKVNPPVRTERERKSLWERWDRIDVIASDHAPHTAAEKALPFPDAPSGVPGVGTLVPLLMAKVLDKQISLADVIRKTSTAPAALIGIPPAGFSPGDRADFALYPRSSSTVEPEFLHSRCGWTPFEGLPAIFPRTVILGGEIAFCDGEFFDTHPAWYPGKGYLPSP</sequence>
<dbReference type="EMBL" id="CP000780">
    <property type="protein sequence ID" value="ABS55366.1"/>
    <property type="molecule type" value="Genomic_DNA"/>
</dbReference>
<dbReference type="InterPro" id="IPR002195">
    <property type="entry name" value="Dihydroorotase_CS"/>
</dbReference>
<dbReference type="InterPro" id="IPR006680">
    <property type="entry name" value="Amidohydro-rel"/>
</dbReference>
<evidence type="ECO:0000259" key="4">
    <source>
        <dbReference type="Pfam" id="PF01979"/>
    </source>
</evidence>
<gene>
    <name evidence="5" type="ordered locus">Mboo_0848</name>
</gene>
<evidence type="ECO:0000256" key="2">
    <source>
        <dbReference type="ARBA" id="ARBA00022723"/>
    </source>
</evidence>
<dbReference type="GeneID" id="5410037"/>
<keyword evidence="2" id="KW-0479">Metal-binding</keyword>
<dbReference type="RefSeq" id="WP_012106390.1">
    <property type="nucleotide sequence ID" value="NC_009712.1"/>
</dbReference>
<dbReference type="GO" id="GO:0004038">
    <property type="term" value="F:allantoinase activity"/>
    <property type="evidence" value="ECO:0007669"/>
    <property type="project" value="TreeGrafter"/>
</dbReference>
<keyword evidence="6" id="KW-1185">Reference proteome</keyword>
<dbReference type="PANTHER" id="PTHR43668:SF2">
    <property type="entry name" value="ALLANTOINASE"/>
    <property type="match status" value="1"/>
</dbReference>
<comment type="cofactor">
    <cofactor evidence="1">
        <name>Zn(2+)</name>
        <dbReference type="ChEBI" id="CHEBI:29105"/>
    </cofactor>
</comment>
<evidence type="ECO:0000313" key="6">
    <source>
        <dbReference type="Proteomes" id="UP000002408"/>
    </source>
</evidence>
<dbReference type="GO" id="GO:0005737">
    <property type="term" value="C:cytoplasm"/>
    <property type="evidence" value="ECO:0007669"/>
    <property type="project" value="TreeGrafter"/>
</dbReference>
<dbReference type="SUPFAM" id="SSF51556">
    <property type="entry name" value="Metallo-dependent hydrolases"/>
    <property type="match status" value="1"/>
</dbReference>
<dbReference type="PANTHER" id="PTHR43668">
    <property type="entry name" value="ALLANTOINASE"/>
    <property type="match status" value="1"/>
</dbReference>
<dbReference type="InterPro" id="IPR032466">
    <property type="entry name" value="Metal_Hydrolase"/>
</dbReference>
<dbReference type="GO" id="GO:0046872">
    <property type="term" value="F:metal ion binding"/>
    <property type="evidence" value="ECO:0007669"/>
    <property type="project" value="UniProtKB-KW"/>
</dbReference>
<dbReference type="OrthoDB" id="50279at2157"/>
<dbReference type="Gene3D" id="2.30.40.10">
    <property type="entry name" value="Urease, subunit C, domain 1"/>
    <property type="match status" value="1"/>
</dbReference>
<accession>A7I6K5</accession>
<name>A7I6K5_METB6</name>
<dbReference type="HOGENOM" id="CLU_015572_1_1_2"/>
<keyword evidence="3" id="KW-0378">Hydrolase</keyword>
<dbReference type="InterPro" id="IPR011059">
    <property type="entry name" value="Metal-dep_hydrolase_composite"/>
</dbReference>
<organism evidence="5 6">
    <name type="scientific">Methanoregula boonei (strain DSM 21154 / JCM 14090 / 6A8)</name>
    <dbReference type="NCBI Taxonomy" id="456442"/>
    <lineage>
        <taxon>Archaea</taxon>
        <taxon>Methanobacteriati</taxon>
        <taxon>Methanobacteriota</taxon>
        <taxon>Stenosarchaea group</taxon>
        <taxon>Methanomicrobia</taxon>
        <taxon>Methanomicrobiales</taxon>
        <taxon>Methanoregulaceae</taxon>
        <taxon>Methanoregula</taxon>
    </lineage>
</organism>
<dbReference type="AlphaFoldDB" id="A7I6K5"/>
<dbReference type="Gene3D" id="3.20.20.140">
    <property type="entry name" value="Metal-dependent hydrolases"/>
    <property type="match status" value="1"/>
</dbReference>
<reference evidence="6" key="1">
    <citation type="journal article" date="2015" name="Microbiology">
        <title>Genome of Methanoregula boonei 6A8 reveals adaptations to oligotrophic peatland environments.</title>
        <authorList>
            <person name="Braeuer S."/>
            <person name="Cadillo-Quiroz H."/>
            <person name="Kyrpides N."/>
            <person name="Woyke T."/>
            <person name="Goodwin L."/>
            <person name="Detter C."/>
            <person name="Podell S."/>
            <person name="Yavitt J.B."/>
            <person name="Zinder S.H."/>
        </authorList>
    </citation>
    <scope>NUCLEOTIDE SEQUENCE [LARGE SCALE GENOMIC DNA]</scope>
    <source>
        <strain evidence="6">DSM 21154 / JCM 14090 / 6A8</strain>
    </source>
</reference>
<dbReference type="GO" id="GO:0006145">
    <property type="term" value="P:purine nucleobase catabolic process"/>
    <property type="evidence" value="ECO:0007669"/>
    <property type="project" value="TreeGrafter"/>
</dbReference>
<protein>
    <submittedName>
        <fullName evidence="5">Dihydroorotase, multifunctional complex type</fullName>
    </submittedName>
</protein>
<dbReference type="STRING" id="456442.Mboo_0848"/>
<dbReference type="Proteomes" id="UP000002408">
    <property type="component" value="Chromosome"/>
</dbReference>
<dbReference type="KEGG" id="mbn:Mboo_0848"/>